<gene>
    <name evidence="8" type="ORF">BAY60_19695</name>
</gene>
<keyword evidence="4 7" id="KW-0812">Transmembrane</keyword>
<feature type="transmembrane region" description="Helical" evidence="7">
    <location>
        <begin position="12"/>
        <end position="30"/>
    </location>
</feature>
<accession>A0A2V4AP60</accession>
<dbReference type="OrthoDB" id="147639at2"/>
<comment type="similarity">
    <text evidence="7">Belongs to the binding-protein-dependent transport system permease family.</text>
</comment>
<dbReference type="RefSeq" id="WP_112282727.1">
    <property type="nucleotide sequence ID" value="NZ_MASW01000005.1"/>
</dbReference>
<evidence type="ECO:0000256" key="5">
    <source>
        <dbReference type="ARBA" id="ARBA00022989"/>
    </source>
</evidence>
<keyword evidence="5 7" id="KW-1133">Transmembrane helix</keyword>
<dbReference type="PROSITE" id="PS50928">
    <property type="entry name" value="ABC_TM1"/>
    <property type="match status" value="1"/>
</dbReference>
<evidence type="ECO:0000256" key="3">
    <source>
        <dbReference type="ARBA" id="ARBA00022475"/>
    </source>
</evidence>
<dbReference type="GO" id="GO:0071916">
    <property type="term" value="F:dipeptide transmembrane transporter activity"/>
    <property type="evidence" value="ECO:0007669"/>
    <property type="project" value="TreeGrafter"/>
</dbReference>
<dbReference type="InterPro" id="IPR035906">
    <property type="entry name" value="MetI-like_sf"/>
</dbReference>
<feature type="transmembrane region" description="Helical" evidence="7">
    <location>
        <begin position="101"/>
        <end position="119"/>
    </location>
</feature>
<evidence type="ECO:0000256" key="4">
    <source>
        <dbReference type="ARBA" id="ARBA00022692"/>
    </source>
</evidence>
<keyword evidence="2 7" id="KW-0813">Transport</keyword>
<evidence type="ECO:0000256" key="6">
    <source>
        <dbReference type="ARBA" id="ARBA00023136"/>
    </source>
</evidence>
<protein>
    <submittedName>
        <fullName evidence="8">Peptide ABC transporter permease</fullName>
    </submittedName>
</protein>
<feature type="transmembrane region" description="Helical" evidence="7">
    <location>
        <begin position="276"/>
        <end position="299"/>
    </location>
</feature>
<feature type="transmembrane region" description="Helical" evidence="7">
    <location>
        <begin position="131"/>
        <end position="156"/>
    </location>
</feature>
<dbReference type="Gene3D" id="1.10.3720.10">
    <property type="entry name" value="MetI-like"/>
    <property type="match status" value="1"/>
</dbReference>
<feature type="transmembrane region" description="Helical" evidence="7">
    <location>
        <begin position="168"/>
        <end position="189"/>
    </location>
</feature>
<keyword evidence="9" id="KW-1185">Reference proteome</keyword>
<evidence type="ECO:0000313" key="9">
    <source>
        <dbReference type="Proteomes" id="UP000249915"/>
    </source>
</evidence>
<evidence type="ECO:0000256" key="7">
    <source>
        <dbReference type="RuleBase" id="RU363032"/>
    </source>
</evidence>
<dbReference type="Pfam" id="PF00528">
    <property type="entry name" value="BPD_transp_1"/>
    <property type="match status" value="1"/>
</dbReference>
<dbReference type="EMBL" id="MASW01000005">
    <property type="protein sequence ID" value="PXY22129.1"/>
    <property type="molecule type" value="Genomic_DNA"/>
</dbReference>
<dbReference type="GO" id="GO:0005886">
    <property type="term" value="C:plasma membrane"/>
    <property type="evidence" value="ECO:0007669"/>
    <property type="project" value="UniProtKB-SubCell"/>
</dbReference>
<reference evidence="8 9" key="1">
    <citation type="submission" date="2016-07" db="EMBL/GenBank/DDBJ databases">
        <title>Draft genome sequence of Prauserella muralis DSM 45305, isolated from a mould-covered wall in an indoor environment.</title>
        <authorList>
            <person name="Ruckert C."/>
            <person name="Albersmeier A."/>
            <person name="Jiang C.-L."/>
            <person name="Jiang Y."/>
            <person name="Kalinowski J."/>
            <person name="Schneider O."/>
            <person name="Winkler A."/>
            <person name="Zotchev S.B."/>
        </authorList>
    </citation>
    <scope>NUCLEOTIDE SEQUENCE [LARGE SCALE GENOMIC DNA]</scope>
    <source>
        <strain evidence="8 9">DSM 45305</strain>
    </source>
</reference>
<comment type="subcellular location">
    <subcellularLocation>
        <location evidence="1 7">Cell membrane</location>
        <topology evidence="1 7">Multi-pass membrane protein</topology>
    </subcellularLocation>
</comment>
<proteinExistence type="inferred from homology"/>
<evidence type="ECO:0000313" key="8">
    <source>
        <dbReference type="EMBL" id="PXY22129.1"/>
    </source>
</evidence>
<keyword evidence="6 7" id="KW-0472">Membrane</keyword>
<dbReference type="Pfam" id="PF19300">
    <property type="entry name" value="BPD_transp_1_N"/>
    <property type="match status" value="1"/>
</dbReference>
<sequence length="308" mass="33466">MIIYVARRLGQSVFLLFGAITIVFLALRVIPGDPASLILGSQATEAEREALRADLGLADPLLVQYVRHLGEVVRLDFGESWRLGGDAFAGVLERLPATLTLAGYALALTLLVGFPLGVYAARHTGRFADRLVNYLALTGQALPSFWVGIMLVLVFARTLDILPATADGTPLALVLPAFTLALPFLGWLARLVRNGTLEELGKDYVRTARSKGLSEQVVFNVHVLRNTLTPVVTVLGLVLGNFIADAVIIEQVFAWPGIGSLMIESIVNRDYAVAEAAILLIAVFYIGLNLLVDVLYFWLDPRITLETV</sequence>
<evidence type="ECO:0000256" key="1">
    <source>
        <dbReference type="ARBA" id="ARBA00004651"/>
    </source>
</evidence>
<dbReference type="CDD" id="cd06261">
    <property type="entry name" value="TM_PBP2"/>
    <property type="match status" value="1"/>
</dbReference>
<dbReference type="PANTHER" id="PTHR43163">
    <property type="entry name" value="DIPEPTIDE TRANSPORT SYSTEM PERMEASE PROTEIN DPPB-RELATED"/>
    <property type="match status" value="1"/>
</dbReference>
<dbReference type="AlphaFoldDB" id="A0A2V4AP60"/>
<dbReference type="PANTHER" id="PTHR43163:SF6">
    <property type="entry name" value="DIPEPTIDE TRANSPORT SYSTEM PERMEASE PROTEIN DPPB-RELATED"/>
    <property type="match status" value="1"/>
</dbReference>
<evidence type="ECO:0000256" key="2">
    <source>
        <dbReference type="ARBA" id="ARBA00022448"/>
    </source>
</evidence>
<dbReference type="InterPro" id="IPR045621">
    <property type="entry name" value="BPD_transp_1_N"/>
</dbReference>
<dbReference type="SUPFAM" id="SSF161098">
    <property type="entry name" value="MetI-like"/>
    <property type="match status" value="1"/>
</dbReference>
<organism evidence="8 9">
    <name type="scientific">Prauserella muralis</name>
    <dbReference type="NCBI Taxonomy" id="588067"/>
    <lineage>
        <taxon>Bacteria</taxon>
        <taxon>Bacillati</taxon>
        <taxon>Actinomycetota</taxon>
        <taxon>Actinomycetes</taxon>
        <taxon>Pseudonocardiales</taxon>
        <taxon>Pseudonocardiaceae</taxon>
        <taxon>Prauserella</taxon>
    </lineage>
</organism>
<dbReference type="Proteomes" id="UP000249915">
    <property type="component" value="Unassembled WGS sequence"/>
</dbReference>
<keyword evidence="3" id="KW-1003">Cell membrane</keyword>
<comment type="caution">
    <text evidence="8">The sequence shown here is derived from an EMBL/GenBank/DDBJ whole genome shotgun (WGS) entry which is preliminary data.</text>
</comment>
<name>A0A2V4AP60_9PSEU</name>
<dbReference type="InterPro" id="IPR000515">
    <property type="entry name" value="MetI-like"/>
</dbReference>